<feature type="modified residue" description="4-aspartylphosphate" evidence="8">
    <location>
        <position position="58"/>
    </location>
</feature>
<dbReference type="Proteomes" id="UP000032352">
    <property type="component" value="Chromosome pTvir"/>
</dbReference>
<accession>A0AAE9ZBC4</accession>
<evidence type="ECO:0000313" key="13">
    <source>
        <dbReference type="Proteomes" id="UP000032352"/>
    </source>
</evidence>
<gene>
    <name evidence="12" type="ORF">SG34_030280</name>
</gene>
<dbReference type="InterPro" id="IPR001867">
    <property type="entry name" value="OmpR/PhoB-type_DNA-bd"/>
</dbReference>
<sequence>MTNSAPIKVLMIDDDKEFSSLVKEFLTDEKEFDVTTIFKSIEGVEWANRNIFDIIILDVGMPELNGFQALKRIRETCDTPVIMLTARGDHIDRVIGLEFGADDYVPKPCDLRELAARLRAIHRRFKQSQANVPVKEIVIDNLKLVQKSHSVFVNDELVSMTGTEYLVLEVLVMSAGEIVDKNNIAMHALNRKITAFDRSVDVHVGNLRKKLGPQSDGQQRIKTIRGRGYLYVK</sequence>
<reference evidence="12 13" key="2">
    <citation type="journal article" date="2022" name="Mar. Drugs">
        <title>Bioassay-Guided Fractionation Leads to the Detection of Cholic Acid Generated by the Rare Thalassomonas sp.</title>
        <authorList>
            <person name="Pheiffer F."/>
            <person name="Schneider Y.K."/>
            <person name="Hansen E.H."/>
            <person name="Andersen J.H."/>
            <person name="Isaksson J."/>
            <person name="Busche T."/>
            <person name="R C."/>
            <person name="Kalinowski J."/>
            <person name="Zyl L.V."/>
            <person name="Trindade M."/>
        </authorList>
    </citation>
    <scope>NUCLEOTIDE SEQUENCE [LARGE SCALE GENOMIC DNA]</scope>
    <source>
        <strain evidence="12 13">XOM25</strain>
    </source>
</reference>
<evidence type="ECO:0000259" key="10">
    <source>
        <dbReference type="PROSITE" id="PS50110"/>
    </source>
</evidence>
<dbReference type="PROSITE" id="PS50110">
    <property type="entry name" value="RESPONSE_REGULATORY"/>
    <property type="match status" value="1"/>
</dbReference>
<evidence type="ECO:0000256" key="1">
    <source>
        <dbReference type="ARBA" id="ARBA00004496"/>
    </source>
</evidence>
<keyword evidence="3 8" id="KW-0597">Phosphoprotein</keyword>
<dbReference type="RefSeq" id="WP_044842784.1">
    <property type="nucleotide sequence ID" value="NZ_CP059734.1"/>
</dbReference>
<dbReference type="GO" id="GO:0000976">
    <property type="term" value="F:transcription cis-regulatory region binding"/>
    <property type="evidence" value="ECO:0007669"/>
    <property type="project" value="TreeGrafter"/>
</dbReference>
<keyword evidence="13" id="KW-1185">Reference proteome</keyword>
<dbReference type="InterPro" id="IPR001789">
    <property type="entry name" value="Sig_transdc_resp-reg_receiver"/>
</dbReference>
<evidence type="ECO:0000256" key="4">
    <source>
        <dbReference type="ARBA" id="ARBA00023012"/>
    </source>
</evidence>
<dbReference type="SMART" id="SM00862">
    <property type="entry name" value="Trans_reg_C"/>
    <property type="match status" value="1"/>
</dbReference>
<comment type="subcellular location">
    <subcellularLocation>
        <location evidence="1">Cytoplasm</location>
    </subcellularLocation>
</comment>
<name>A0AAE9ZBC4_9GAMM</name>
<dbReference type="Pfam" id="PF00072">
    <property type="entry name" value="Response_reg"/>
    <property type="match status" value="1"/>
</dbReference>
<dbReference type="AlphaFoldDB" id="A0AAE9ZBC4"/>
<dbReference type="GO" id="GO:0005829">
    <property type="term" value="C:cytosol"/>
    <property type="evidence" value="ECO:0007669"/>
    <property type="project" value="TreeGrafter"/>
</dbReference>
<dbReference type="PANTHER" id="PTHR48111:SF39">
    <property type="entry name" value="TRANSCRIPTIONAL REGULATORY PROTEIN CPXR"/>
    <property type="match status" value="1"/>
</dbReference>
<dbReference type="EMBL" id="CP059734">
    <property type="protein sequence ID" value="WDE09064.1"/>
    <property type="molecule type" value="Genomic_DNA"/>
</dbReference>
<dbReference type="InterPro" id="IPR039420">
    <property type="entry name" value="WalR-like"/>
</dbReference>
<dbReference type="Gene3D" id="1.10.10.10">
    <property type="entry name" value="Winged helix-like DNA-binding domain superfamily/Winged helix DNA-binding domain"/>
    <property type="match status" value="1"/>
</dbReference>
<evidence type="ECO:0000256" key="9">
    <source>
        <dbReference type="PROSITE-ProRule" id="PRU01091"/>
    </source>
</evidence>
<evidence type="ECO:0000256" key="3">
    <source>
        <dbReference type="ARBA" id="ARBA00022553"/>
    </source>
</evidence>
<evidence type="ECO:0000259" key="11">
    <source>
        <dbReference type="PROSITE" id="PS51755"/>
    </source>
</evidence>
<dbReference type="InterPro" id="IPR011006">
    <property type="entry name" value="CheY-like_superfamily"/>
</dbReference>
<proteinExistence type="predicted"/>
<dbReference type="InterPro" id="IPR036388">
    <property type="entry name" value="WH-like_DNA-bd_sf"/>
</dbReference>
<keyword evidence="4" id="KW-0902">Two-component regulatory system</keyword>
<dbReference type="Gene3D" id="3.40.50.2300">
    <property type="match status" value="1"/>
</dbReference>
<evidence type="ECO:0000256" key="6">
    <source>
        <dbReference type="ARBA" id="ARBA00023125"/>
    </source>
</evidence>
<dbReference type="CDD" id="cd00383">
    <property type="entry name" value="trans_reg_C"/>
    <property type="match status" value="1"/>
</dbReference>
<keyword evidence="5" id="KW-0805">Transcription regulation</keyword>
<dbReference type="GO" id="GO:0000156">
    <property type="term" value="F:phosphorelay response regulator activity"/>
    <property type="evidence" value="ECO:0007669"/>
    <property type="project" value="TreeGrafter"/>
</dbReference>
<dbReference type="Pfam" id="PF00486">
    <property type="entry name" value="Trans_reg_C"/>
    <property type="match status" value="1"/>
</dbReference>
<evidence type="ECO:0000313" key="12">
    <source>
        <dbReference type="EMBL" id="WDE09064.1"/>
    </source>
</evidence>
<dbReference type="GO" id="GO:0006355">
    <property type="term" value="P:regulation of DNA-templated transcription"/>
    <property type="evidence" value="ECO:0007669"/>
    <property type="project" value="InterPro"/>
</dbReference>
<keyword evidence="6 9" id="KW-0238">DNA-binding</keyword>
<keyword evidence="2" id="KW-0963">Cytoplasm</keyword>
<reference evidence="12 13" key="1">
    <citation type="journal article" date="2015" name="Genome Announc.">
        <title>Draft Genome Sequences of Marine Isolates of Thalassomonas viridans and Thalassomonas actiniarum.</title>
        <authorList>
            <person name="Olonade I."/>
            <person name="van Zyl L.J."/>
            <person name="Trindade M."/>
        </authorList>
    </citation>
    <scope>NUCLEOTIDE SEQUENCE [LARGE SCALE GENOMIC DNA]</scope>
    <source>
        <strain evidence="12 13">XOM25</strain>
    </source>
</reference>
<protein>
    <submittedName>
        <fullName evidence="12">Response regulator transcription factor</fullName>
    </submittedName>
</protein>
<dbReference type="PROSITE" id="PS51755">
    <property type="entry name" value="OMPR_PHOB"/>
    <property type="match status" value="1"/>
</dbReference>
<evidence type="ECO:0000256" key="7">
    <source>
        <dbReference type="ARBA" id="ARBA00023163"/>
    </source>
</evidence>
<dbReference type="SMART" id="SM00448">
    <property type="entry name" value="REC"/>
    <property type="match status" value="1"/>
</dbReference>
<feature type="domain" description="Response regulatory" evidence="10">
    <location>
        <begin position="8"/>
        <end position="122"/>
    </location>
</feature>
<evidence type="ECO:0000256" key="2">
    <source>
        <dbReference type="ARBA" id="ARBA00022490"/>
    </source>
</evidence>
<dbReference type="Gene3D" id="6.10.250.690">
    <property type="match status" value="1"/>
</dbReference>
<evidence type="ECO:0000256" key="8">
    <source>
        <dbReference type="PROSITE-ProRule" id="PRU00169"/>
    </source>
</evidence>
<keyword evidence="7" id="KW-0804">Transcription</keyword>
<feature type="domain" description="OmpR/PhoB-type" evidence="11">
    <location>
        <begin position="134"/>
        <end position="233"/>
    </location>
</feature>
<dbReference type="SUPFAM" id="SSF52172">
    <property type="entry name" value="CheY-like"/>
    <property type="match status" value="1"/>
</dbReference>
<dbReference type="PANTHER" id="PTHR48111">
    <property type="entry name" value="REGULATOR OF RPOS"/>
    <property type="match status" value="1"/>
</dbReference>
<evidence type="ECO:0000256" key="5">
    <source>
        <dbReference type="ARBA" id="ARBA00023015"/>
    </source>
</evidence>
<dbReference type="GO" id="GO:0032993">
    <property type="term" value="C:protein-DNA complex"/>
    <property type="evidence" value="ECO:0007669"/>
    <property type="project" value="TreeGrafter"/>
</dbReference>
<organism evidence="12 13">
    <name type="scientific">Thalassomonas viridans</name>
    <dbReference type="NCBI Taxonomy" id="137584"/>
    <lineage>
        <taxon>Bacteria</taxon>
        <taxon>Pseudomonadati</taxon>
        <taxon>Pseudomonadota</taxon>
        <taxon>Gammaproteobacteria</taxon>
        <taxon>Alteromonadales</taxon>
        <taxon>Colwelliaceae</taxon>
        <taxon>Thalassomonas</taxon>
    </lineage>
</organism>
<dbReference type="KEGG" id="tvd:SG34_030280"/>
<feature type="DNA-binding region" description="OmpR/PhoB-type" evidence="9">
    <location>
        <begin position="134"/>
        <end position="233"/>
    </location>
</feature>